<evidence type="ECO:0000313" key="2">
    <source>
        <dbReference type="EMBL" id="OBZ92724.1"/>
    </source>
</evidence>
<dbReference type="AlphaFoldDB" id="A0A1C7NYX8"/>
<dbReference type="RefSeq" id="WP_068957902.1">
    <property type="nucleotide sequence ID" value="NZ_LGLV01000018.1"/>
</dbReference>
<sequence length="308" mass="31640">MNRIFLALAVMMPLAACTTVDDPFLQTGALKANGPSLATAVSADYALAIVPGIGAASVRQTVGENHVEQTILYANATDLAGENALTVTIGKGGKSIRRAPSQSEVEAEMRGALSGVRMRVSPVIGDNAYGIFGYATGALGKGGSCIYAWQQARNITPDGGVGSGYAAQIRLRYCNPSMSQDRIAVLMQGLRIKPVSSQTFQTLRFAAGSGKVSATPLYMPQPSVMDVAVMAPVRPVPKRIVIAEASSDAVKSDEKTIVGAVKVPMPGEAAVLAATDTVPAVVGQTVSGKAIVKPAIILAPAAVASATE</sequence>
<reference evidence="2 3" key="1">
    <citation type="journal article" date="2016" name="Syst. Appl. Microbiol.">
        <title>Pararhizobium polonicum sp. nov. isolated from tumors on stone fruit rootstocks.</title>
        <authorList>
            <person name="Pulawska J."/>
            <person name="Kuzmanovic N."/>
            <person name="Willems A."/>
            <person name="Pothier J.F."/>
        </authorList>
    </citation>
    <scope>NUCLEOTIDE SEQUENCE [LARGE SCALE GENOMIC DNA]</scope>
    <source>
        <strain evidence="2 3">F5.1</strain>
    </source>
</reference>
<dbReference type="EMBL" id="LGLV01000018">
    <property type="protein sequence ID" value="OBZ92724.1"/>
    <property type="molecule type" value="Genomic_DNA"/>
</dbReference>
<keyword evidence="1" id="KW-0732">Signal</keyword>
<name>A0A1C7NYX8_9HYPH</name>
<dbReference type="PATRIC" id="fig|1612624.7.peg.2803"/>
<gene>
    <name evidence="2" type="ORF">ADU59_25450</name>
</gene>
<evidence type="ECO:0000313" key="3">
    <source>
        <dbReference type="Proteomes" id="UP000093111"/>
    </source>
</evidence>
<dbReference type="Pfam" id="PF17038">
    <property type="entry name" value="CBP_BcsN"/>
    <property type="match status" value="1"/>
</dbReference>
<evidence type="ECO:0008006" key="4">
    <source>
        <dbReference type="Google" id="ProtNLM"/>
    </source>
</evidence>
<dbReference type="InterPro" id="IPR031482">
    <property type="entry name" value="CBP_BcsN"/>
</dbReference>
<accession>A0A1C7NYX8</accession>
<evidence type="ECO:0000256" key="1">
    <source>
        <dbReference type="SAM" id="SignalP"/>
    </source>
</evidence>
<proteinExistence type="predicted"/>
<dbReference type="STRING" id="1612624.ADU59_25450"/>
<feature type="chain" id="PRO_5008890054" description="Cellulose biosynthesis protein BcsN" evidence="1">
    <location>
        <begin position="19"/>
        <end position="308"/>
    </location>
</feature>
<feature type="signal peptide" evidence="1">
    <location>
        <begin position="1"/>
        <end position="18"/>
    </location>
</feature>
<protein>
    <recommendedName>
        <fullName evidence="4">Cellulose biosynthesis protein BcsN</fullName>
    </recommendedName>
</protein>
<comment type="caution">
    <text evidence="2">The sequence shown here is derived from an EMBL/GenBank/DDBJ whole genome shotgun (WGS) entry which is preliminary data.</text>
</comment>
<dbReference type="Proteomes" id="UP000093111">
    <property type="component" value="Unassembled WGS sequence"/>
</dbReference>
<dbReference type="OrthoDB" id="7948789at2"/>
<organism evidence="2 3">
    <name type="scientific">Pararhizobium polonicum</name>
    <dbReference type="NCBI Taxonomy" id="1612624"/>
    <lineage>
        <taxon>Bacteria</taxon>
        <taxon>Pseudomonadati</taxon>
        <taxon>Pseudomonadota</taxon>
        <taxon>Alphaproteobacteria</taxon>
        <taxon>Hyphomicrobiales</taxon>
        <taxon>Rhizobiaceae</taxon>
        <taxon>Rhizobium/Agrobacterium group</taxon>
        <taxon>Pararhizobium</taxon>
    </lineage>
</organism>
<keyword evidence="3" id="KW-1185">Reference proteome</keyword>